<evidence type="ECO:0000259" key="10">
    <source>
        <dbReference type="PROSITE" id="PS50078"/>
    </source>
</evidence>
<dbReference type="PANTHER" id="PTHR24345">
    <property type="entry name" value="SERINE/THREONINE-PROTEIN KINASE PLK"/>
    <property type="match status" value="1"/>
</dbReference>
<evidence type="ECO:0000256" key="3">
    <source>
        <dbReference type="ARBA" id="ARBA00022741"/>
    </source>
</evidence>
<dbReference type="InterPro" id="IPR000959">
    <property type="entry name" value="POLO_box_dom"/>
</dbReference>
<comment type="caution">
    <text evidence="11">The sequence shown here is derived from an EMBL/GenBank/DDBJ whole genome shotgun (WGS) entry which is preliminary data.</text>
</comment>
<gene>
    <name evidence="11" type="ORF">HPULCUR_011565</name>
</gene>
<dbReference type="Pfam" id="PF00069">
    <property type="entry name" value="Pkinase"/>
    <property type="match status" value="1"/>
</dbReference>
<keyword evidence="12" id="KW-1185">Reference proteome</keyword>
<comment type="similarity">
    <text evidence="7">Belongs to the protein kinase superfamily. Ser/Thr protein kinase family. CDC5/Polo subfamily.</text>
</comment>
<dbReference type="InterPro" id="IPR008271">
    <property type="entry name" value="Ser/Thr_kinase_AS"/>
</dbReference>
<dbReference type="Gene3D" id="3.30.1120.30">
    <property type="entry name" value="POLO box domain"/>
    <property type="match status" value="1"/>
</dbReference>
<evidence type="ECO:0000313" key="12">
    <source>
        <dbReference type="Proteomes" id="UP001476247"/>
    </source>
</evidence>
<dbReference type="InterPro" id="IPR036947">
    <property type="entry name" value="POLO_box_dom_sf"/>
</dbReference>
<dbReference type="EC" id="2.7.11.21" evidence="7"/>
<feature type="domain" description="POLO box" evidence="10">
    <location>
        <begin position="579"/>
        <end position="617"/>
    </location>
</feature>
<comment type="catalytic activity">
    <reaction evidence="7">
        <text>L-threonyl-[protein] + ATP = O-phospho-L-threonyl-[protein] + ADP + H(+)</text>
        <dbReference type="Rhea" id="RHEA:46608"/>
        <dbReference type="Rhea" id="RHEA-COMP:11060"/>
        <dbReference type="Rhea" id="RHEA-COMP:11605"/>
        <dbReference type="ChEBI" id="CHEBI:15378"/>
        <dbReference type="ChEBI" id="CHEBI:30013"/>
        <dbReference type="ChEBI" id="CHEBI:30616"/>
        <dbReference type="ChEBI" id="CHEBI:61977"/>
        <dbReference type="ChEBI" id="CHEBI:456216"/>
        <dbReference type="EC" id="2.7.11.21"/>
    </reaction>
</comment>
<keyword evidence="4 7" id="KW-0418">Kinase</keyword>
<keyword evidence="5 6" id="KW-0067">ATP-binding</keyword>
<feature type="region of interest" description="Disordered" evidence="8">
    <location>
        <begin position="1"/>
        <end position="83"/>
    </location>
</feature>
<keyword evidence="1 7" id="KW-0723">Serine/threonine-protein kinase</keyword>
<evidence type="ECO:0000256" key="5">
    <source>
        <dbReference type="ARBA" id="ARBA00022840"/>
    </source>
</evidence>
<dbReference type="SUPFAM" id="SSF82615">
    <property type="entry name" value="Polo-box domain"/>
    <property type="match status" value="1"/>
</dbReference>
<evidence type="ECO:0000256" key="1">
    <source>
        <dbReference type="ARBA" id="ARBA00022527"/>
    </source>
</evidence>
<keyword evidence="2 7" id="KW-0808">Transferase</keyword>
<proteinExistence type="inferred from homology"/>
<evidence type="ECO:0000256" key="2">
    <source>
        <dbReference type="ARBA" id="ARBA00022679"/>
    </source>
</evidence>
<dbReference type="SMART" id="SM00220">
    <property type="entry name" value="S_TKc"/>
    <property type="match status" value="1"/>
</dbReference>
<dbReference type="PROSITE" id="PS00108">
    <property type="entry name" value="PROTEIN_KINASE_ST"/>
    <property type="match status" value="1"/>
</dbReference>
<dbReference type="PROSITE" id="PS00107">
    <property type="entry name" value="PROTEIN_KINASE_ATP"/>
    <property type="match status" value="1"/>
</dbReference>
<accession>A0ABP9YGG6</accession>
<dbReference type="PROSITE" id="PS50011">
    <property type="entry name" value="PROTEIN_KINASE_DOM"/>
    <property type="match status" value="1"/>
</dbReference>
<dbReference type="SUPFAM" id="SSF56112">
    <property type="entry name" value="Protein kinase-like (PK-like)"/>
    <property type="match status" value="1"/>
</dbReference>
<sequence length="617" mass="70954">MGTQKQVTLTKEHNTRKPLDKLEVTIPRSLQPQLSTKVDSLLRPLQTNSKERSRKPLQPLQPIRKVESVPVHAPDPVKKSTRSKKEYKLVEDKDIPAVLIDSRHKVTYTKAGFLGVGAFAKVYRIKAQDETLFAAKIVSKLSLKPENIRKKLFAEINIHRLLKHDYIVKFHSCFEDKLNIYLVLELCKNGTLSSMLRARKVLTEDEVRFYMGQILSALRYMSDNRILHRDLKLGNVLLDENMDCKLGDFGLAALLLNKEDRRRTICGTPHYIAPEILFNKEGHNHRVDMWSAGILMYNLLFGKHPFHHDEPGKLYEQVRQNEMNVEYSFPTKYTGYRPVSDNAKDLIRKLLVNNPDDRLSVIGALEHSFFSDFKMPLHIPKTALYKIPEHHELFGDDLISMSSQSKVDNAIRRARDKNESHVDNRINPPLNIMSEVIVDPRSQYPINTKYQPSNPQVIPVHHVSATQTKKRSNAIQNSVSKRVCSDQDMKANMAEPNKAEKPQHADLPKVETLKVTRNPNVYTRPFAVPLPLPTRKPIMEEMADNLKVMIDRGIALPASQRTEYAKKEDDFEWYSGNIFVQNWMDCTACYGFLYRLSDGTMGVLYNDMSTMTSMNFE</sequence>
<dbReference type="Pfam" id="PF00659">
    <property type="entry name" value="POLO_box"/>
    <property type="match status" value="1"/>
</dbReference>
<dbReference type="InterPro" id="IPR011009">
    <property type="entry name" value="Kinase-like_dom_sf"/>
</dbReference>
<evidence type="ECO:0000313" key="11">
    <source>
        <dbReference type="EMBL" id="GAA5806037.1"/>
    </source>
</evidence>
<name>A0ABP9YGG6_9FUNG</name>
<evidence type="ECO:0000256" key="7">
    <source>
        <dbReference type="RuleBase" id="RU361162"/>
    </source>
</evidence>
<dbReference type="InterPro" id="IPR000719">
    <property type="entry name" value="Prot_kinase_dom"/>
</dbReference>
<dbReference type="PANTHER" id="PTHR24345:SF0">
    <property type="entry name" value="CELL CYCLE SERINE_THREONINE-PROTEIN KINASE CDC5_MSD2"/>
    <property type="match status" value="1"/>
</dbReference>
<dbReference type="Gene3D" id="1.10.510.10">
    <property type="entry name" value="Transferase(Phosphotransferase) domain 1"/>
    <property type="match status" value="1"/>
</dbReference>
<protein>
    <recommendedName>
        <fullName evidence="7">Serine/threonine-protein kinase</fullName>
        <ecNumber evidence="7">2.7.11.21</ecNumber>
    </recommendedName>
</protein>
<reference evidence="11 12" key="1">
    <citation type="submission" date="2024-04" db="EMBL/GenBank/DDBJ databases">
        <title>genome sequences of Mucor flavus KT1a and Helicostylum pulchrum KT1b strains isolation_sourced from the surface of a dry-aged beef.</title>
        <authorList>
            <person name="Toyotome T."/>
            <person name="Hosono M."/>
            <person name="Torimaru M."/>
            <person name="Fukuda K."/>
            <person name="Mikami N."/>
        </authorList>
    </citation>
    <scope>NUCLEOTIDE SEQUENCE [LARGE SCALE GENOMIC DNA]</scope>
    <source>
        <strain evidence="11 12">KT1b</strain>
    </source>
</reference>
<evidence type="ECO:0000259" key="9">
    <source>
        <dbReference type="PROSITE" id="PS50011"/>
    </source>
</evidence>
<organism evidence="11 12">
    <name type="scientific">Helicostylum pulchrum</name>
    <dbReference type="NCBI Taxonomy" id="562976"/>
    <lineage>
        <taxon>Eukaryota</taxon>
        <taxon>Fungi</taxon>
        <taxon>Fungi incertae sedis</taxon>
        <taxon>Mucoromycota</taxon>
        <taxon>Mucoromycotina</taxon>
        <taxon>Mucoromycetes</taxon>
        <taxon>Mucorales</taxon>
        <taxon>Mucorineae</taxon>
        <taxon>Mucoraceae</taxon>
        <taxon>Helicostylum</taxon>
    </lineage>
</organism>
<feature type="compositionally biased region" description="Polar residues" evidence="8">
    <location>
        <begin position="28"/>
        <end position="38"/>
    </location>
</feature>
<evidence type="ECO:0000256" key="8">
    <source>
        <dbReference type="SAM" id="MobiDB-lite"/>
    </source>
</evidence>
<evidence type="ECO:0000256" key="6">
    <source>
        <dbReference type="PROSITE-ProRule" id="PRU10141"/>
    </source>
</evidence>
<evidence type="ECO:0000256" key="4">
    <source>
        <dbReference type="ARBA" id="ARBA00022777"/>
    </source>
</evidence>
<keyword evidence="3 6" id="KW-0547">Nucleotide-binding</keyword>
<dbReference type="PROSITE" id="PS50078">
    <property type="entry name" value="POLO_BOX"/>
    <property type="match status" value="1"/>
</dbReference>
<feature type="binding site" evidence="6">
    <location>
        <position position="136"/>
    </location>
    <ligand>
        <name>ATP</name>
        <dbReference type="ChEBI" id="CHEBI:30616"/>
    </ligand>
</feature>
<feature type="compositionally biased region" description="Basic and acidic residues" evidence="8">
    <location>
        <begin position="10"/>
        <end position="23"/>
    </location>
</feature>
<dbReference type="Proteomes" id="UP001476247">
    <property type="component" value="Unassembled WGS sequence"/>
</dbReference>
<feature type="domain" description="Protein kinase" evidence="9">
    <location>
        <begin position="108"/>
        <end position="370"/>
    </location>
</feature>
<dbReference type="EMBL" id="BAABUJ010000055">
    <property type="protein sequence ID" value="GAA5806037.1"/>
    <property type="molecule type" value="Genomic_DNA"/>
</dbReference>
<dbReference type="InterPro" id="IPR017441">
    <property type="entry name" value="Protein_kinase_ATP_BS"/>
</dbReference>